<evidence type="ECO:0000313" key="14">
    <source>
        <dbReference type="EMBL" id="MDA3969273.1"/>
    </source>
</evidence>
<dbReference type="Pfam" id="PF00155">
    <property type="entry name" value="Aminotran_1_2"/>
    <property type="match status" value="1"/>
</dbReference>
<evidence type="ECO:0000259" key="13">
    <source>
        <dbReference type="Pfam" id="PF00155"/>
    </source>
</evidence>
<keyword evidence="8 12" id="KW-0663">Pyridoxal phosphate</keyword>
<evidence type="ECO:0000256" key="4">
    <source>
        <dbReference type="ARBA" id="ARBA00011738"/>
    </source>
</evidence>
<name>A0ABT4VGH7_9HELI</name>
<dbReference type="PANTHER" id="PTHR13693">
    <property type="entry name" value="CLASS II AMINOTRANSFERASE/8-AMINO-7-OXONONANOATE SYNTHASE"/>
    <property type="match status" value="1"/>
</dbReference>
<feature type="domain" description="Aminotransferase class I/classII large" evidence="13">
    <location>
        <begin position="36"/>
        <end position="364"/>
    </location>
</feature>
<evidence type="ECO:0000256" key="10">
    <source>
        <dbReference type="ARBA" id="ARBA00033381"/>
    </source>
</evidence>
<accession>A0ABT4VGH7</accession>
<dbReference type="InterPro" id="IPR015421">
    <property type="entry name" value="PyrdxlP-dep_Trfase_major"/>
</dbReference>
<keyword evidence="7" id="KW-0093">Biotin biosynthesis</keyword>
<protein>
    <recommendedName>
        <fullName evidence="5">8-amino-7-oxononanoate synthase</fullName>
        <ecNumber evidence="5">2.3.1.47</ecNumber>
    </recommendedName>
    <alternativeName>
        <fullName evidence="9">7-keto-8-amino-pelargonic acid synthase</fullName>
    </alternativeName>
    <alternativeName>
        <fullName evidence="10">8-amino-7-ketopelargonate synthase</fullName>
    </alternativeName>
</protein>
<evidence type="ECO:0000256" key="1">
    <source>
        <dbReference type="ARBA" id="ARBA00001933"/>
    </source>
</evidence>
<reference evidence="14 15" key="1">
    <citation type="submission" date="2023-01" db="EMBL/GenBank/DDBJ databases">
        <title>Description of Helicobacter ibis sp. nov. isolated from faecal droppings of black-faced ibis (Theristicus melanopis).</title>
        <authorList>
            <person name="Lopez-Cantillo M."/>
            <person name="Vidal-Veuthey B."/>
            <person name="Mella A."/>
            <person name="De La Haba R."/>
            <person name="Collado L."/>
        </authorList>
    </citation>
    <scope>NUCLEOTIDE SEQUENCE [LARGE SCALE GENOMIC DNA]</scope>
    <source>
        <strain evidence="14 15">A82</strain>
    </source>
</reference>
<evidence type="ECO:0000256" key="6">
    <source>
        <dbReference type="ARBA" id="ARBA00022679"/>
    </source>
</evidence>
<dbReference type="InterPro" id="IPR015422">
    <property type="entry name" value="PyrdxlP-dep_Trfase_small"/>
</dbReference>
<evidence type="ECO:0000256" key="11">
    <source>
        <dbReference type="ARBA" id="ARBA00047715"/>
    </source>
</evidence>
<comment type="similarity">
    <text evidence="3">Belongs to the class-II pyridoxal-phosphate-dependent aminotransferase family. BioF subfamily.</text>
</comment>
<evidence type="ECO:0000256" key="8">
    <source>
        <dbReference type="ARBA" id="ARBA00022898"/>
    </source>
</evidence>
<evidence type="ECO:0000256" key="12">
    <source>
        <dbReference type="RuleBase" id="RU003693"/>
    </source>
</evidence>
<dbReference type="Gene3D" id="3.40.640.10">
    <property type="entry name" value="Type I PLP-dependent aspartate aminotransferase-like (Major domain)"/>
    <property type="match status" value="1"/>
</dbReference>
<comment type="cofactor">
    <cofactor evidence="1 12">
        <name>pyridoxal 5'-phosphate</name>
        <dbReference type="ChEBI" id="CHEBI:597326"/>
    </cofactor>
</comment>
<keyword evidence="14" id="KW-0032">Aminotransferase</keyword>
<dbReference type="InterPro" id="IPR050087">
    <property type="entry name" value="AON_synthase_class-II"/>
</dbReference>
<dbReference type="EMBL" id="JAQHXR010000003">
    <property type="protein sequence ID" value="MDA3969273.1"/>
    <property type="molecule type" value="Genomic_DNA"/>
</dbReference>
<dbReference type="PANTHER" id="PTHR13693:SF100">
    <property type="entry name" value="8-AMINO-7-OXONONANOATE SYNTHASE"/>
    <property type="match status" value="1"/>
</dbReference>
<dbReference type="RefSeq" id="WP_271021610.1">
    <property type="nucleotide sequence ID" value="NZ_JAQHXR010000003.1"/>
</dbReference>
<comment type="pathway">
    <text evidence="2">Cofactor biosynthesis; biotin biosynthesis.</text>
</comment>
<comment type="caution">
    <text evidence="14">The sequence shown here is derived from an EMBL/GenBank/DDBJ whole genome shotgun (WGS) entry which is preliminary data.</text>
</comment>
<organism evidence="14 15">
    <name type="scientific">Helicobacter ibis</name>
    <dbReference type="NCBI Taxonomy" id="2962633"/>
    <lineage>
        <taxon>Bacteria</taxon>
        <taxon>Pseudomonadati</taxon>
        <taxon>Campylobacterota</taxon>
        <taxon>Epsilonproteobacteria</taxon>
        <taxon>Campylobacterales</taxon>
        <taxon>Helicobacteraceae</taxon>
        <taxon>Helicobacter</taxon>
    </lineage>
</organism>
<evidence type="ECO:0000256" key="3">
    <source>
        <dbReference type="ARBA" id="ARBA00010008"/>
    </source>
</evidence>
<keyword evidence="15" id="KW-1185">Reference proteome</keyword>
<dbReference type="PROSITE" id="PS00599">
    <property type="entry name" value="AA_TRANSFER_CLASS_2"/>
    <property type="match status" value="1"/>
</dbReference>
<evidence type="ECO:0000256" key="2">
    <source>
        <dbReference type="ARBA" id="ARBA00004746"/>
    </source>
</evidence>
<dbReference type="Gene3D" id="3.90.1150.10">
    <property type="entry name" value="Aspartate Aminotransferase, domain 1"/>
    <property type="match status" value="1"/>
</dbReference>
<dbReference type="Proteomes" id="UP001210261">
    <property type="component" value="Unassembled WGS sequence"/>
</dbReference>
<sequence length="387" mass="44425">MQQISKILESLKQESNFRELFVQIHNGKHIYKNNKKLLNLASNNYLCANDFVDEFLDSKLFSDNLHFSSSSSRSLSGSFSVFFEFEEYLSEVFNKESLLFNSGYHANVGIVSALASLDNVLFVVDKSIHASVIDGLKGFKKTNFKRYLHNDMESLEIILQDSSKYEAVFVVSEGLFSMEGDFAKLQELVSLKKKYKNMYLYIDEAHSIGIVGRSGLGLSHYYELLDEIDILILTFGKAISSFGACVLCHGEFRDYFINKARSLIYSTALPPLSVAMSYFVFKKLESMQDRREHLSDISKYLKDSLKQLPYEIMGDYNIISIVLKENKKAVHFQKMLEERGYYLPAIKEPTIPKNKALLRISLCSNFGYEELSLFVRDIIEIDNEYLS</sequence>
<dbReference type="InterPro" id="IPR004839">
    <property type="entry name" value="Aminotransferase_I/II_large"/>
</dbReference>
<evidence type="ECO:0000313" key="15">
    <source>
        <dbReference type="Proteomes" id="UP001210261"/>
    </source>
</evidence>
<comment type="subunit">
    <text evidence="4">Homodimer.</text>
</comment>
<comment type="catalytic activity">
    <reaction evidence="11">
        <text>6-carboxyhexanoyl-[ACP] + L-alanine + H(+) = (8S)-8-amino-7-oxononanoate + holo-[ACP] + CO2</text>
        <dbReference type="Rhea" id="RHEA:42288"/>
        <dbReference type="Rhea" id="RHEA-COMP:9685"/>
        <dbReference type="Rhea" id="RHEA-COMP:9955"/>
        <dbReference type="ChEBI" id="CHEBI:15378"/>
        <dbReference type="ChEBI" id="CHEBI:16526"/>
        <dbReference type="ChEBI" id="CHEBI:57972"/>
        <dbReference type="ChEBI" id="CHEBI:64479"/>
        <dbReference type="ChEBI" id="CHEBI:78846"/>
        <dbReference type="ChEBI" id="CHEBI:149468"/>
        <dbReference type="EC" id="2.3.1.47"/>
    </reaction>
</comment>
<dbReference type="InterPro" id="IPR015424">
    <property type="entry name" value="PyrdxlP-dep_Trfase"/>
</dbReference>
<evidence type="ECO:0000256" key="7">
    <source>
        <dbReference type="ARBA" id="ARBA00022756"/>
    </source>
</evidence>
<evidence type="ECO:0000256" key="5">
    <source>
        <dbReference type="ARBA" id="ARBA00013187"/>
    </source>
</evidence>
<dbReference type="SUPFAM" id="SSF53383">
    <property type="entry name" value="PLP-dependent transferases"/>
    <property type="match status" value="1"/>
</dbReference>
<dbReference type="InterPro" id="IPR001917">
    <property type="entry name" value="Aminotrans_II_pyridoxalP_BS"/>
</dbReference>
<dbReference type="GO" id="GO:0008483">
    <property type="term" value="F:transaminase activity"/>
    <property type="evidence" value="ECO:0007669"/>
    <property type="project" value="UniProtKB-KW"/>
</dbReference>
<keyword evidence="6" id="KW-0808">Transferase</keyword>
<dbReference type="EC" id="2.3.1.47" evidence="5"/>
<evidence type="ECO:0000256" key="9">
    <source>
        <dbReference type="ARBA" id="ARBA00032610"/>
    </source>
</evidence>
<proteinExistence type="inferred from homology"/>
<gene>
    <name evidence="14" type="ORF">PF021_06230</name>
</gene>